<dbReference type="Proteomes" id="UP001174677">
    <property type="component" value="Chromosome 13"/>
</dbReference>
<reference evidence="3" key="1">
    <citation type="journal article" date="2023" name="Plant Biotechnol. J.">
        <title>Chromosome-level wild Hevea brasiliensis genome provides new tools for genomic-assisted breeding and valuable loci to elevate rubber yield.</title>
        <authorList>
            <person name="Cheng H."/>
            <person name="Song X."/>
            <person name="Hu Y."/>
            <person name="Wu T."/>
            <person name="Yang Q."/>
            <person name="An Z."/>
            <person name="Feng S."/>
            <person name="Deng Z."/>
            <person name="Wu W."/>
            <person name="Zeng X."/>
            <person name="Tu M."/>
            <person name="Wang X."/>
            <person name="Huang H."/>
        </authorList>
    </citation>
    <scope>NUCLEOTIDE SEQUENCE</scope>
    <source>
        <strain evidence="3">MT/VB/25A 57/8</strain>
    </source>
</reference>
<feature type="chain" id="PRO_5045278733" evidence="2">
    <location>
        <begin position="29"/>
        <end position="149"/>
    </location>
</feature>
<keyword evidence="4" id="KW-1185">Reference proteome</keyword>
<keyword evidence="2" id="KW-0732">Signal</keyword>
<protein>
    <submittedName>
        <fullName evidence="3">Uncharacterized protein</fullName>
    </submittedName>
</protein>
<evidence type="ECO:0000313" key="4">
    <source>
        <dbReference type="Proteomes" id="UP001174677"/>
    </source>
</evidence>
<evidence type="ECO:0000256" key="1">
    <source>
        <dbReference type="SAM" id="MobiDB-lite"/>
    </source>
</evidence>
<accession>A0ABQ9LGE6</accession>
<name>A0ABQ9LGE6_HEVBR</name>
<feature type="signal peptide" evidence="2">
    <location>
        <begin position="1"/>
        <end position="28"/>
    </location>
</feature>
<evidence type="ECO:0000256" key="2">
    <source>
        <dbReference type="SAM" id="SignalP"/>
    </source>
</evidence>
<dbReference type="EMBL" id="JARPOI010000013">
    <property type="protein sequence ID" value="KAJ9164500.1"/>
    <property type="molecule type" value="Genomic_DNA"/>
</dbReference>
<proteinExistence type="predicted"/>
<organism evidence="3 4">
    <name type="scientific">Hevea brasiliensis</name>
    <name type="common">Para rubber tree</name>
    <name type="synonym">Siphonia brasiliensis</name>
    <dbReference type="NCBI Taxonomy" id="3981"/>
    <lineage>
        <taxon>Eukaryota</taxon>
        <taxon>Viridiplantae</taxon>
        <taxon>Streptophyta</taxon>
        <taxon>Embryophyta</taxon>
        <taxon>Tracheophyta</taxon>
        <taxon>Spermatophyta</taxon>
        <taxon>Magnoliopsida</taxon>
        <taxon>eudicotyledons</taxon>
        <taxon>Gunneridae</taxon>
        <taxon>Pentapetalae</taxon>
        <taxon>rosids</taxon>
        <taxon>fabids</taxon>
        <taxon>Malpighiales</taxon>
        <taxon>Euphorbiaceae</taxon>
        <taxon>Crotonoideae</taxon>
        <taxon>Micrandreae</taxon>
        <taxon>Hevea</taxon>
    </lineage>
</organism>
<comment type="caution">
    <text evidence="3">The sequence shown here is derived from an EMBL/GenBank/DDBJ whole genome shotgun (WGS) entry which is preliminary data.</text>
</comment>
<evidence type="ECO:0000313" key="3">
    <source>
        <dbReference type="EMBL" id="KAJ9164500.1"/>
    </source>
</evidence>
<gene>
    <name evidence="3" type="ORF">P3X46_024070</name>
</gene>
<sequence>MNRLCRGSAILILCFFSISLFLPVRDEGQNDTFICSHGTYWDRTKTVIHRAKAYFFSPNTGYIYSLAKVDPAKSAAKIASETVHNAKEKVKRSPSYKGRQESDHSKLGSLSMTRSKQRKQIQSKEFLRLSIGGEKCNQTILSSVVDKRS</sequence>
<feature type="region of interest" description="Disordered" evidence="1">
    <location>
        <begin position="84"/>
        <end position="121"/>
    </location>
</feature>